<dbReference type="OrthoDB" id="2448307at2759"/>
<name>A0A9W8DXJ9_9FUNG</name>
<feature type="transmembrane region" description="Helical" evidence="1">
    <location>
        <begin position="285"/>
        <end position="308"/>
    </location>
</feature>
<keyword evidence="1" id="KW-1133">Transmembrane helix</keyword>
<dbReference type="InterPro" id="IPR040410">
    <property type="entry name" value="UPF0658_Golgi"/>
</dbReference>
<feature type="transmembrane region" description="Helical" evidence="1">
    <location>
        <begin position="217"/>
        <end position="238"/>
    </location>
</feature>
<accession>A0A9W8DXJ9</accession>
<keyword evidence="1" id="KW-0472">Membrane</keyword>
<dbReference type="AlphaFoldDB" id="A0A9W8DXJ9"/>
<keyword evidence="1" id="KW-0812">Transmembrane</keyword>
<sequence>MPTLSLTQPLIKRRIRGVPNSFWAQIYLLLAVLETVVVLIIQIVNIANTAADDSVDAWSNTKTVSSGSILVYDSLFIVGQLFFVVIAWEAVAHKNTIQVIATTCFNCLLFVYALIQYFNNVNIAPADSTASNLLVLRLCLGAITGVCSIAFAALTWELFLDFGWKIFKKLGADLAVRTMFKRRQVLITLFKLDVFFFVGYAIQTATLVLKVTDAETWVQIGVVMPGSVLVLTLGFYALHWEHARCMLVVMFCLAVSPAYFIYRLVRMYTVGNHGTMDPYWDTREYLLFFIIVNIVLILGTLYSCWLCYRDFGKGLKTRTLDYQNGKVKAQVDAESTDAAAFTPGHAATHLPKSENRDRWQLE</sequence>
<evidence type="ECO:0000256" key="1">
    <source>
        <dbReference type="SAM" id="Phobius"/>
    </source>
</evidence>
<keyword evidence="3" id="KW-1185">Reference proteome</keyword>
<dbReference type="PANTHER" id="PTHR34391">
    <property type="entry name" value="UPF0658 GOLGI APPARATUS MEMBRANE PROTEIN C1952.10C-RELATED"/>
    <property type="match status" value="1"/>
</dbReference>
<comment type="caution">
    <text evidence="2">The sequence shown here is derived from an EMBL/GenBank/DDBJ whole genome shotgun (WGS) entry which is preliminary data.</text>
</comment>
<feature type="transmembrane region" description="Helical" evidence="1">
    <location>
        <begin position="245"/>
        <end position="265"/>
    </location>
</feature>
<feature type="transmembrane region" description="Helical" evidence="1">
    <location>
        <begin position="135"/>
        <end position="164"/>
    </location>
</feature>
<reference evidence="2" key="1">
    <citation type="submission" date="2022-07" db="EMBL/GenBank/DDBJ databases">
        <title>Phylogenomic reconstructions and comparative analyses of Kickxellomycotina fungi.</title>
        <authorList>
            <person name="Reynolds N.K."/>
            <person name="Stajich J.E."/>
            <person name="Barry K."/>
            <person name="Grigoriev I.V."/>
            <person name="Crous P."/>
            <person name="Smith M.E."/>
        </authorList>
    </citation>
    <scope>NUCLEOTIDE SEQUENCE</scope>
    <source>
        <strain evidence="2">RSA 861</strain>
    </source>
</reference>
<dbReference type="GO" id="GO:0005794">
    <property type="term" value="C:Golgi apparatus"/>
    <property type="evidence" value="ECO:0007669"/>
    <property type="project" value="TreeGrafter"/>
</dbReference>
<feature type="transmembrane region" description="Helical" evidence="1">
    <location>
        <begin position="185"/>
        <end position="205"/>
    </location>
</feature>
<evidence type="ECO:0000313" key="3">
    <source>
        <dbReference type="Proteomes" id="UP001150569"/>
    </source>
</evidence>
<proteinExistence type="predicted"/>
<dbReference type="Proteomes" id="UP001150569">
    <property type="component" value="Unassembled WGS sequence"/>
</dbReference>
<feature type="transmembrane region" description="Helical" evidence="1">
    <location>
        <begin position="95"/>
        <end position="115"/>
    </location>
</feature>
<feature type="transmembrane region" description="Helical" evidence="1">
    <location>
        <begin position="64"/>
        <end position="88"/>
    </location>
</feature>
<organism evidence="2 3">
    <name type="scientific">Tieghemiomyces parasiticus</name>
    <dbReference type="NCBI Taxonomy" id="78921"/>
    <lineage>
        <taxon>Eukaryota</taxon>
        <taxon>Fungi</taxon>
        <taxon>Fungi incertae sedis</taxon>
        <taxon>Zoopagomycota</taxon>
        <taxon>Kickxellomycotina</taxon>
        <taxon>Dimargaritomycetes</taxon>
        <taxon>Dimargaritales</taxon>
        <taxon>Dimargaritaceae</taxon>
        <taxon>Tieghemiomyces</taxon>
    </lineage>
</organism>
<dbReference type="EMBL" id="JANBPT010000364">
    <property type="protein sequence ID" value="KAJ1922937.1"/>
    <property type="molecule type" value="Genomic_DNA"/>
</dbReference>
<feature type="transmembrane region" description="Helical" evidence="1">
    <location>
        <begin position="21"/>
        <end position="44"/>
    </location>
</feature>
<evidence type="ECO:0008006" key="4">
    <source>
        <dbReference type="Google" id="ProtNLM"/>
    </source>
</evidence>
<dbReference type="PANTHER" id="PTHR34391:SF1">
    <property type="entry name" value="UPF0658 GOLGI APPARATUS MEMBRANE PROTEIN C1952.10C-RELATED"/>
    <property type="match status" value="1"/>
</dbReference>
<gene>
    <name evidence="2" type="ORF">IWQ60_006190</name>
</gene>
<evidence type="ECO:0000313" key="2">
    <source>
        <dbReference type="EMBL" id="KAJ1922937.1"/>
    </source>
</evidence>
<protein>
    <recommendedName>
        <fullName evidence="4">Transmembrane protein</fullName>
    </recommendedName>
</protein>